<dbReference type="Pfam" id="PF23591">
    <property type="entry name" value="CILP"/>
    <property type="match status" value="1"/>
</dbReference>
<dbReference type="SMART" id="SM00209">
    <property type="entry name" value="TSP1"/>
    <property type="match status" value="1"/>
</dbReference>
<dbReference type="Gene3D" id="2.60.40.10">
    <property type="entry name" value="Immunoglobulins"/>
    <property type="match status" value="1"/>
</dbReference>
<evidence type="ECO:0000256" key="3">
    <source>
        <dbReference type="ARBA" id="ARBA00022530"/>
    </source>
</evidence>
<dbReference type="InterPro" id="IPR036383">
    <property type="entry name" value="TSP1_rpt_sf"/>
</dbReference>
<dbReference type="Pfam" id="PF23730">
    <property type="entry name" value="CILP_8th"/>
    <property type="match status" value="1"/>
</dbReference>
<evidence type="ECO:0000256" key="8">
    <source>
        <dbReference type="ARBA" id="ARBA00023319"/>
    </source>
</evidence>
<dbReference type="Pfam" id="PF13927">
    <property type="entry name" value="Ig_3"/>
    <property type="match status" value="1"/>
</dbReference>
<dbReference type="InterPro" id="IPR013783">
    <property type="entry name" value="Ig-like_fold"/>
</dbReference>
<name>A0A8U1EKC6_SALNM</name>
<dbReference type="InterPro" id="IPR056255">
    <property type="entry name" value="CILP-1/2_dom"/>
</dbReference>
<dbReference type="InterPro" id="IPR056257">
    <property type="entry name" value="CILP-1/2_8th"/>
</dbReference>
<keyword evidence="5" id="KW-0732">Signal</keyword>
<dbReference type="InterPro" id="IPR000884">
    <property type="entry name" value="TSP1_rpt"/>
</dbReference>
<dbReference type="PANTHER" id="PTHR15031">
    <property type="entry name" value="CARTILAGE INTERMEDIATE LAYER PROTEIN CLIP"/>
    <property type="match status" value="1"/>
</dbReference>
<dbReference type="GO" id="GO:0005615">
    <property type="term" value="C:extracellular space"/>
    <property type="evidence" value="ECO:0007669"/>
    <property type="project" value="TreeGrafter"/>
</dbReference>
<evidence type="ECO:0000259" key="10">
    <source>
        <dbReference type="PROSITE" id="PS50835"/>
    </source>
</evidence>
<dbReference type="Pfam" id="PF23599">
    <property type="entry name" value="CILP_C"/>
    <property type="match status" value="1"/>
</dbReference>
<evidence type="ECO:0000256" key="9">
    <source>
        <dbReference type="SAM" id="MobiDB-lite"/>
    </source>
</evidence>
<evidence type="ECO:0000256" key="1">
    <source>
        <dbReference type="ARBA" id="ARBA00004498"/>
    </source>
</evidence>
<dbReference type="InterPro" id="IPR025155">
    <property type="entry name" value="WxxW_domain"/>
</dbReference>
<dbReference type="PROSITE" id="PS50092">
    <property type="entry name" value="TSP1"/>
    <property type="match status" value="1"/>
</dbReference>
<accession>A0A8U1EKC6</accession>
<keyword evidence="3" id="KW-0272">Extracellular matrix</keyword>
<evidence type="ECO:0000256" key="5">
    <source>
        <dbReference type="ARBA" id="ARBA00022729"/>
    </source>
</evidence>
<comment type="subcellular location">
    <subcellularLocation>
        <location evidence="1">Secreted</location>
        <location evidence="1">Extracellular space</location>
        <location evidence="1">Extracellular matrix</location>
    </subcellularLocation>
</comment>
<keyword evidence="6" id="KW-1015">Disulfide bond</keyword>
<dbReference type="KEGG" id="snh:120053183"/>
<dbReference type="Proteomes" id="UP000808372">
    <property type="component" value="Chromosome 9"/>
</dbReference>
<evidence type="ECO:0000313" key="11">
    <source>
        <dbReference type="Proteomes" id="UP000808372"/>
    </source>
</evidence>
<sequence length="1137" mass="127747">MSTDDSTQHGVTEWTSWFNIDHPGGNGDYERLEAIQFYYRERVCARPVAMEARTTDWVAAAETGEVTHSSLEKGFWCINKEQAYGRICSNYYVRFQCPPAKWTQWGTWGACSVTCGKGRRIRRRTCVRTSITVQCVGRAAEIQKCGKNPCPRKSEDCSRCVCVGHMLQGEVLSMTGVPVMGARIALASRPKIIRTRTDAKGLFRLPGVCSSSPSQLYIRKEKFAPATASTSSNSSGSSWVRAVLKYAEKPYIVKHPEDKVRYEGQRVMLCCKAAGAPMPDKYYWYHNRTLLDRNVFKYEEDLVLRDLKPEQTGHYYCKASSQTGSIKSSQAFLSVIAKGTPACNPTPKNHLIRLPMDCVQPGTDSKLYNAGRCTHNKCVGSLDFDLRCRDGGGYCCGVQKMESRVINCGSYSLPIKAVTECGCLKCVVPKVLVRGRVVTVDNNEPLRFGHMYVGKERVGTTGYKGGFTLNITPDTERLVVNFVDPTEKFIDTPKVFIFDKRGGSVYHDVKVMRKQEPIDINAGETNTIDLGEIKGEDPIGQIVIPPNSFHKNNGEVYEGTVKASVTFIDPRNITTAAAAPGDLNFVDDEGDMLPLRTYGMFSVDFRDEMNQEVLGAGAVQVLLDTQHVKMHEHIPKMKLWSLNPDTGVWEEESDFHYTQTTSGGNGRRKREERTFLIGNMEIRERRLFNLDVPENRRCYVKVRAYMSDKFLATEQLEGVVISLINLEPKPGFSSNPRAWGRFDSVITGHNGACLPAFCDAQVPDAYTAYVTGIMGGEELEAAPSTPKMNPNIIGVSQPYLDKIDYRRSDHNDPALKKTAFRINLAKPNPNHLEETNGPIYSYQSLISCENAEVNANHFRFFRVEKDKYEYNVVPFQENDLTSWTGDYLSWWPNPQEFRACFIKVKIQGQREVMIRSQNHGGTHPETAGQLYGIRDIRSTRDMHVANISAACLEFKCSGMLFDQAAVDRSLISVLPQGNCRRVGINSLLKEYLTKHPPTSQNNESHAFNMLAPVDPLGHNYGIYTVTDQNPRVAKEIAIGRCFDGTSDGFSREMKSDTGVALTFSCPERTLTRESLFQRLQTNPSQTLSQMARDMREAQGLQVRGRSSRVVTYPSESTSRRSSFSSRRRSTMRTQDRQ</sequence>
<dbReference type="AlphaFoldDB" id="A0A8U1EKC6"/>
<evidence type="ECO:0000256" key="4">
    <source>
        <dbReference type="ARBA" id="ARBA00022685"/>
    </source>
</evidence>
<protein>
    <submittedName>
        <fullName evidence="12">Cartilage intermediate layer protein 1-like</fullName>
    </submittedName>
</protein>
<dbReference type="Pfam" id="PF23708">
    <property type="entry name" value="CILP_5th"/>
    <property type="match status" value="1"/>
</dbReference>
<evidence type="ECO:0000256" key="6">
    <source>
        <dbReference type="ARBA" id="ARBA00023157"/>
    </source>
</evidence>
<keyword evidence="2" id="KW-0964">Secreted</keyword>
<dbReference type="SMART" id="SM00409">
    <property type="entry name" value="IG"/>
    <property type="match status" value="1"/>
</dbReference>
<keyword evidence="4" id="KW-0165">Cleavage on pair of basic residues</keyword>
<evidence type="ECO:0000256" key="2">
    <source>
        <dbReference type="ARBA" id="ARBA00022525"/>
    </source>
</evidence>
<dbReference type="GeneID" id="120053183"/>
<evidence type="ECO:0000256" key="7">
    <source>
        <dbReference type="ARBA" id="ARBA00023180"/>
    </source>
</evidence>
<dbReference type="RefSeq" id="XP_038856273.1">
    <property type="nucleotide sequence ID" value="XM_039000345.1"/>
</dbReference>
<gene>
    <name evidence="12" type="primary">LOC120053183</name>
</gene>
<dbReference type="SMART" id="SM00408">
    <property type="entry name" value="IGc2"/>
    <property type="match status" value="1"/>
</dbReference>
<dbReference type="SUPFAM" id="SSF49464">
    <property type="entry name" value="Carboxypeptidase regulatory domain-like"/>
    <property type="match status" value="1"/>
</dbReference>
<keyword evidence="7" id="KW-0325">Glycoprotein</keyword>
<dbReference type="PANTHER" id="PTHR15031:SF0">
    <property type="entry name" value="CARTILAGE INTERMEDIATE LAYER PROTEIN 2"/>
    <property type="match status" value="1"/>
</dbReference>
<dbReference type="InterPro" id="IPR036179">
    <property type="entry name" value="Ig-like_dom_sf"/>
</dbReference>
<reference evidence="12" key="1">
    <citation type="submission" date="2025-08" db="UniProtKB">
        <authorList>
            <consortium name="RefSeq"/>
        </authorList>
    </citation>
    <scope>IDENTIFICATION</scope>
    <source>
        <tissue evidence="12">White muscle</tissue>
    </source>
</reference>
<dbReference type="SUPFAM" id="SSF48726">
    <property type="entry name" value="Immunoglobulin"/>
    <property type="match status" value="1"/>
</dbReference>
<keyword evidence="8" id="KW-0393">Immunoglobulin domain</keyword>
<dbReference type="InterPro" id="IPR056258">
    <property type="entry name" value="CILP-1/2_C"/>
</dbReference>
<feature type="domain" description="Ig-like" evidence="10">
    <location>
        <begin position="250"/>
        <end position="334"/>
    </location>
</feature>
<dbReference type="PROSITE" id="PS50835">
    <property type="entry name" value="IG_LIKE"/>
    <property type="match status" value="1"/>
</dbReference>
<dbReference type="SUPFAM" id="SSF82895">
    <property type="entry name" value="TSP-1 type 1 repeat"/>
    <property type="match status" value="1"/>
</dbReference>
<dbReference type="InterPro" id="IPR007110">
    <property type="entry name" value="Ig-like_dom"/>
</dbReference>
<dbReference type="InterPro" id="IPR003598">
    <property type="entry name" value="Ig_sub2"/>
</dbReference>
<dbReference type="Gene3D" id="2.20.100.10">
    <property type="entry name" value="Thrombospondin type-1 (TSP1) repeat"/>
    <property type="match status" value="1"/>
</dbReference>
<proteinExistence type="predicted"/>
<dbReference type="InterPro" id="IPR056256">
    <property type="entry name" value="CILP-1/2_b-sand_dom2"/>
</dbReference>
<dbReference type="InterPro" id="IPR039675">
    <property type="entry name" value="CILP1/CILP2"/>
</dbReference>
<feature type="compositionally biased region" description="Low complexity" evidence="9">
    <location>
        <begin position="1114"/>
        <end position="1124"/>
    </location>
</feature>
<dbReference type="Pfam" id="PF00090">
    <property type="entry name" value="TSP_1"/>
    <property type="match status" value="1"/>
</dbReference>
<evidence type="ECO:0000313" key="12">
    <source>
        <dbReference type="RefSeq" id="XP_038856273.1"/>
    </source>
</evidence>
<keyword evidence="11" id="KW-1185">Reference proteome</keyword>
<dbReference type="FunFam" id="2.60.40.10:FF:001254">
    <property type="entry name" value="Cartilage intermediate layer protein 2"/>
    <property type="match status" value="1"/>
</dbReference>
<dbReference type="InterPro" id="IPR008969">
    <property type="entry name" value="CarboxyPept-like_regulatory"/>
</dbReference>
<organism evidence="11 12">
    <name type="scientific">Salvelinus namaycush</name>
    <name type="common">Lake trout</name>
    <name type="synonym">Salmo namaycush</name>
    <dbReference type="NCBI Taxonomy" id="8040"/>
    <lineage>
        <taxon>Eukaryota</taxon>
        <taxon>Metazoa</taxon>
        <taxon>Chordata</taxon>
        <taxon>Craniata</taxon>
        <taxon>Vertebrata</taxon>
        <taxon>Euteleostomi</taxon>
        <taxon>Actinopterygii</taxon>
        <taxon>Neopterygii</taxon>
        <taxon>Teleostei</taxon>
        <taxon>Protacanthopterygii</taxon>
        <taxon>Salmoniformes</taxon>
        <taxon>Salmonidae</taxon>
        <taxon>Salmoninae</taxon>
        <taxon>Salvelinus</taxon>
    </lineage>
</organism>
<dbReference type="InterPro" id="IPR003599">
    <property type="entry name" value="Ig_sub"/>
</dbReference>
<feature type="region of interest" description="Disordered" evidence="9">
    <location>
        <begin position="1097"/>
        <end position="1137"/>
    </location>
</feature>
<dbReference type="Pfam" id="PF13330">
    <property type="entry name" value="Mucin2_WxxW"/>
    <property type="match status" value="1"/>
</dbReference>